<accession>A0ABQ4DWU5</accession>
<dbReference type="PANTHER" id="PTHR10030">
    <property type="entry name" value="ALPHA-L-FUCOSIDASE"/>
    <property type="match status" value="1"/>
</dbReference>
<dbReference type="EC" id="3.2.1.51" evidence="3"/>
<dbReference type="PANTHER" id="PTHR10030:SF37">
    <property type="entry name" value="ALPHA-L-FUCOSIDASE-RELATED"/>
    <property type="match status" value="1"/>
</dbReference>
<proteinExistence type="inferred from homology"/>
<comment type="caution">
    <text evidence="8">The sequence shown here is derived from an EMBL/GenBank/DDBJ whole genome shotgun (WGS) entry which is preliminary data.</text>
</comment>
<evidence type="ECO:0000259" key="7">
    <source>
        <dbReference type="Pfam" id="PF01120"/>
    </source>
</evidence>
<dbReference type="InterPro" id="IPR017853">
    <property type="entry name" value="GH"/>
</dbReference>
<evidence type="ECO:0000256" key="2">
    <source>
        <dbReference type="ARBA" id="ARBA00007951"/>
    </source>
</evidence>
<keyword evidence="6" id="KW-0326">Glycosidase</keyword>
<protein>
    <recommendedName>
        <fullName evidence="3">alpha-L-fucosidase</fullName>
        <ecNumber evidence="3">3.2.1.51</ecNumber>
    </recommendedName>
</protein>
<dbReference type="Gene3D" id="2.60.40.1180">
    <property type="entry name" value="Golgi alpha-mannosidase II"/>
    <property type="match status" value="1"/>
</dbReference>
<dbReference type="Gene3D" id="3.20.20.80">
    <property type="entry name" value="Glycosidases"/>
    <property type="match status" value="1"/>
</dbReference>
<dbReference type="Proteomes" id="UP000646749">
    <property type="component" value="Unassembled WGS sequence"/>
</dbReference>
<evidence type="ECO:0000313" key="8">
    <source>
        <dbReference type="EMBL" id="GIG86914.1"/>
    </source>
</evidence>
<evidence type="ECO:0000256" key="1">
    <source>
        <dbReference type="ARBA" id="ARBA00004071"/>
    </source>
</evidence>
<keyword evidence="5" id="KW-0378">Hydrolase</keyword>
<organism evidence="8 9">
    <name type="scientific">Plantactinospora endophytica</name>
    <dbReference type="NCBI Taxonomy" id="673535"/>
    <lineage>
        <taxon>Bacteria</taxon>
        <taxon>Bacillati</taxon>
        <taxon>Actinomycetota</taxon>
        <taxon>Actinomycetes</taxon>
        <taxon>Micromonosporales</taxon>
        <taxon>Micromonosporaceae</taxon>
        <taxon>Plantactinospora</taxon>
    </lineage>
</organism>
<sequence length="462" mass="50442">MRPQRETPAWYRDAKFGIMIHWGLYSVPAWAPLDDEVVRLLGAGRTGPEQLTAVTEASDPLARHSYAEWYQNTHLLDGPTRAYHRRVYGNRPYEDFRTEFTAAVRAWDPAPWADLCAAAGARYVVPTCKHHDGYLLWPSAHANPYVPDWQTGRDLIGELGTAVRDRGLRYGLYYSGGLDWTFGNLPIRRMADVAASVPDSPGYAGYVDAHWRELVDRYRPSVLWNDIGYPRSGDAAGLVADYYAAVPDGVVNDRFSLDDADVRTPEYGIRSEIDPAPWETVRALGLSFGWNRQETTAQFLSSTELVHLLADVVSKNGNLLLGITPDDHGVVPAGQRTVLHELGRWLAGHGEAIFGTRPWHVPAAVTSTGVPVRFTCRDDVHYLILLGDPGPEFGVPGLPLRPGARLRWVGRDDVADPGVRLGPAGPVLTVGALPPAPAYVLAVRPGSGNPAPAGCVPDAPAG</sequence>
<dbReference type="InterPro" id="IPR013780">
    <property type="entry name" value="Glyco_hydro_b"/>
</dbReference>
<dbReference type="PIRSF" id="PIRSF001092">
    <property type="entry name" value="Alpha-L-fucosidase"/>
    <property type="match status" value="1"/>
</dbReference>
<gene>
    <name evidence="8" type="ORF">Pen02_18500</name>
</gene>
<keyword evidence="9" id="KW-1185">Reference proteome</keyword>
<dbReference type="EMBL" id="BONW01000005">
    <property type="protein sequence ID" value="GIG86914.1"/>
    <property type="molecule type" value="Genomic_DNA"/>
</dbReference>
<comment type="similarity">
    <text evidence="2">Belongs to the glycosyl hydrolase 29 family.</text>
</comment>
<dbReference type="PRINTS" id="PR00741">
    <property type="entry name" value="GLHYDRLASE29"/>
</dbReference>
<dbReference type="SMART" id="SM00812">
    <property type="entry name" value="Alpha_L_fucos"/>
    <property type="match status" value="1"/>
</dbReference>
<dbReference type="InterPro" id="IPR057739">
    <property type="entry name" value="Glyco_hydro_29_N"/>
</dbReference>
<keyword evidence="4" id="KW-0732">Signal</keyword>
<evidence type="ECO:0000256" key="5">
    <source>
        <dbReference type="ARBA" id="ARBA00022801"/>
    </source>
</evidence>
<feature type="domain" description="Glycoside hydrolase family 29 N-terminal" evidence="7">
    <location>
        <begin position="4"/>
        <end position="351"/>
    </location>
</feature>
<comment type="function">
    <text evidence="1">Alpha-L-fucosidase is responsible for hydrolyzing the alpha-1,6-linked fucose joined to the reducing-end N-acetylglucosamine of the carbohydrate moieties of glycoproteins.</text>
</comment>
<dbReference type="InterPro" id="IPR000933">
    <property type="entry name" value="Glyco_hydro_29"/>
</dbReference>
<dbReference type="SUPFAM" id="SSF51445">
    <property type="entry name" value="(Trans)glycosidases"/>
    <property type="match status" value="1"/>
</dbReference>
<evidence type="ECO:0000256" key="4">
    <source>
        <dbReference type="ARBA" id="ARBA00022729"/>
    </source>
</evidence>
<dbReference type="RefSeq" id="WP_203865469.1">
    <property type="nucleotide sequence ID" value="NZ_BONW01000005.1"/>
</dbReference>
<evidence type="ECO:0000256" key="6">
    <source>
        <dbReference type="ARBA" id="ARBA00023295"/>
    </source>
</evidence>
<dbReference type="Pfam" id="PF01120">
    <property type="entry name" value="Alpha_L_fucos"/>
    <property type="match status" value="1"/>
</dbReference>
<reference evidence="8 9" key="1">
    <citation type="submission" date="2021-01" db="EMBL/GenBank/DDBJ databases">
        <title>Whole genome shotgun sequence of Plantactinospora endophytica NBRC 110450.</title>
        <authorList>
            <person name="Komaki H."/>
            <person name="Tamura T."/>
        </authorList>
    </citation>
    <scope>NUCLEOTIDE SEQUENCE [LARGE SCALE GENOMIC DNA]</scope>
    <source>
        <strain evidence="8 9">NBRC 110450</strain>
    </source>
</reference>
<dbReference type="InterPro" id="IPR016286">
    <property type="entry name" value="FUC_metazoa-typ"/>
</dbReference>
<evidence type="ECO:0000256" key="3">
    <source>
        <dbReference type="ARBA" id="ARBA00012662"/>
    </source>
</evidence>
<name>A0ABQ4DWU5_9ACTN</name>
<evidence type="ECO:0000313" key="9">
    <source>
        <dbReference type="Proteomes" id="UP000646749"/>
    </source>
</evidence>